<gene>
    <name evidence="1" type="ORF">VFH_VI102560</name>
</gene>
<dbReference type="Proteomes" id="UP001157006">
    <property type="component" value="Chromosome 6"/>
</dbReference>
<proteinExistence type="predicted"/>
<evidence type="ECO:0000313" key="2">
    <source>
        <dbReference type="Proteomes" id="UP001157006"/>
    </source>
</evidence>
<evidence type="ECO:0000313" key="1">
    <source>
        <dbReference type="EMBL" id="CAI8618001.1"/>
    </source>
</evidence>
<protein>
    <submittedName>
        <fullName evidence="1">Uncharacterized protein</fullName>
    </submittedName>
</protein>
<sequence>MKRNKNVSRIGENDVEDHENDIMVDIEDEEKWVDQTGTQAKLSIRENKLPKNIPSAPVDNFNYKLFVRKHVDGFVIHTIADIDETDLGIDEDMLEVAHFSRFVRSHILKALIHEAKMVQEIIDTFTTKKSVYK</sequence>
<organism evidence="1 2">
    <name type="scientific">Vicia faba</name>
    <name type="common">Broad bean</name>
    <name type="synonym">Faba vulgaris</name>
    <dbReference type="NCBI Taxonomy" id="3906"/>
    <lineage>
        <taxon>Eukaryota</taxon>
        <taxon>Viridiplantae</taxon>
        <taxon>Streptophyta</taxon>
        <taxon>Embryophyta</taxon>
        <taxon>Tracheophyta</taxon>
        <taxon>Spermatophyta</taxon>
        <taxon>Magnoliopsida</taxon>
        <taxon>eudicotyledons</taxon>
        <taxon>Gunneridae</taxon>
        <taxon>Pentapetalae</taxon>
        <taxon>rosids</taxon>
        <taxon>fabids</taxon>
        <taxon>Fabales</taxon>
        <taxon>Fabaceae</taxon>
        <taxon>Papilionoideae</taxon>
        <taxon>50 kb inversion clade</taxon>
        <taxon>NPAAA clade</taxon>
        <taxon>Hologalegina</taxon>
        <taxon>IRL clade</taxon>
        <taxon>Fabeae</taxon>
        <taxon>Vicia</taxon>
    </lineage>
</organism>
<dbReference type="AlphaFoldDB" id="A0AAV1B5Q2"/>
<keyword evidence="2" id="KW-1185">Reference proteome</keyword>
<reference evidence="1 2" key="1">
    <citation type="submission" date="2023-01" db="EMBL/GenBank/DDBJ databases">
        <authorList>
            <person name="Kreplak J."/>
        </authorList>
    </citation>
    <scope>NUCLEOTIDE SEQUENCE [LARGE SCALE GENOMIC DNA]</scope>
</reference>
<dbReference type="EMBL" id="OX451741">
    <property type="protein sequence ID" value="CAI8618001.1"/>
    <property type="molecule type" value="Genomic_DNA"/>
</dbReference>
<accession>A0AAV1B5Q2</accession>
<name>A0AAV1B5Q2_VICFA</name>